<dbReference type="GO" id="GO:0098003">
    <property type="term" value="P:viral tail assembly"/>
    <property type="evidence" value="ECO:0007669"/>
    <property type="project" value="UniProtKB-KW"/>
</dbReference>
<dbReference type="Pfam" id="PF10145">
    <property type="entry name" value="PhageMin_Tail"/>
    <property type="match status" value="1"/>
</dbReference>
<feature type="domain" description="Phage tail tape measure protein" evidence="3">
    <location>
        <begin position="202"/>
        <end position="371"/>
    </location>
</feature>
<feature type="coiled-coil region" evidence="2">
    <location>
        <begin position="51"/>
        <end position="105"/>
    </location>
</feature>
<evidence type="ECO:0000256" key="1">
    <source>
        <dbReference type="ARBA" id="ARBA00022465"/>
    </source>
</evidence>
<dbReference type="InterPro" id="IPR010090">
    <property type="entry name" value="Phage_tape_meas"/>
</dbReference>
<evidence type="ECO:0000259" key="3">
    <source>
        <dbReference type="Pfam" id="PF10145"/>
    </source>
</evidence>
<keyword evidence="1" id="KW-1188">Viral release from host cell</keyword>
<proteinExistence type="predicted"/>
<dbReference type="EMBL" id="BK015233">
    <property type="protein sequence ID" value="DAD97179.1"/>
    <property type="molecule type" value="Genomic_DNA"/>
</dbReference>
<organism evidence="4">
    <name type="scientific">Siphoviridae sp. ctWsj12</name>
    <dbReference type="NCBI Taxonomy" id="2826363"/>
    <lineage>
        <taxon>Viruses</taxon>
        <taxon>Duplodnaviria</taxon>
        <taxon>Heunggongvirae</taxon>
        <taxon>Uroviricota</taxon>
        <taxon>Caudoviricetes</taxon>
    </lineage>
</organism>
<protein>
    <submittedName>
        <fullName evidence="4">Minor tail protein</fullName>
    </submittedName>
</protein>
<sequence>MVIKLGLDDADFGKGVANSKKQVQYLAKEMQANMKVADLAGNKLGKLGTRYDSLTQIIKAQENQVSALKKAYDESFVDGKATDSTKRLAAQLQDANGKLANYKTQLQNTAGAIADYQIRNEGLTGSINKASDSLVKNGEKLSKLGSAMTKTLTLPIAAGAAAVTKAAVSWESAFAGVKKTSDEVVDSNGNVVYSYDDLEASLRGLAKELPSTHTEIAAVAEAAGQLGIQTDNVAAFTKVMIDLGESTNMGAETAATELARFANITQMSQDKFSNLGSAIVDLGNNFATTESEISAMALRLAGAGSQIGMSEGDIVGFAAALSSVGIEAEAGGSAFSKVMVNMQLAAEKGMGSFDELIELGKQSGVSFESMVKAVQDGGKNLKSTAGEMGLTGKQLKAMYKEADEAAISLQQFADVAGMTNSEFGNLFKENPAEAIMAFVDGLAHAEEKGKSAIAVLDDMDIKEVRLRDSLLRAANASGVFAGAVEMGNEAFGENTALAEEAGKRYETTESKLKMLRNEAVNAAIDLGGPFVDALRDGLESSKPLVEQLGKLATAFSEADPKTQQMIVKLLAATAAAGPLLSITGKLSGGIGSLGKSFIDLSASMAKKKAIDEVKESFIDGDISANDFLKTLSGGSGTMTKFGASASAAAGPSGIGAMTAALGPLGPLILGIVGVGGALAVGYGAWKLFGEEAWNSSQRVQRWGADVGEATDTALGKVQTNTKSALSEFSLLEQGISTDTETVVGSFLKMGESIETNLVNKISALKEILGSLPEDVRKAGEGVTEDEIAKQQEQLKTVQENNAKIQAIKEQASKNNRELSYNDAIRIKALAQESATAYVESLGRSESETKKILSAMTGNVQQATKEQATSWLQSLGEQRQNSKVEYTKMQEDLKSQLVDAGYDLNSEYAKEMLGLLEKSSQSATQLTEDQMATILAKYPELAEEVFLANGQLISSMGDASQSAVEQNKKMMETMGDFSKAAAKTAEENKEKIKLTLDEANQFGEYWNGLVLDPKTGEVNTNAQDEVNKAAESEAGWNKLMWISKDANVSTNVKMMIAEAAIANGKWDSMTYTEQQALLDSNVTQIMTQALQANEDWDKLNFEQQKAILYSNTPEIMAETMLKLGLWDRYQPEIKDLDAKNYNFLNTIKDSEEKLKNWDEIPDTTKELYADNYDLLTKIYASNEMYGRFKELPDSEKKFFGENEDLLLKVLNSETSWKSWQELPDSQKNILLNNEDLMTKVFASEESLSAWQELPDPVKHMLGNNEDILAKVQDGTISVEDYNQNVLPALKKLFGDNSDIIQKLLQGESGLNTYNSNNPAKKILNGDSSSAQLAAKTGGTALDIFARNNPARKYLNADDNASSNAFNAREAVQKFINLPSVITKTLKVATAGAAIGGAAGAFMAEGTNFHKGGDMIVNDQPGPLYKEIVHEPGKDPYIPVGRNVLIPNAKRGTKVYKASRTKSIMRRLGIPKYADGVGIPEDSSLVRNLRNLTPSTESSSINFRTQDYSKQFEMLIDIMSNFGEDLRNMQLILDGRNVMKSIETRQTNQQKLNDIKAGRRTI</sequence>
<dbReference type="NCBIfam" id="TIGR01760">
    <property type="entry name" value="tape_meas_TP901"/>
    <property type="match status" value="2"/>
</dbReference>
<keyword evidence="1" id="KW-1245">Viral tail assembly</keyword>
<name>A0A8S5NT02_9CAUD</name>
<reference evidence="4" key="1">
    <citation type="journal article" date="2021" name="Proc. Natl. Acad. Sci. U.S.A.">
        <title>A Catalog of Tens of Thousands of Viruses from Human Metagenomes Reveals Hidden Associations with Chronic Diseases.</title>
        <authorList>
            <person name="Tisza M.J."/>
            <person name="Buck C.B."/>
        </authorList>
    </citation>
    <scope>NUCLEOTIDE SEQUENCE</scope>
    <source>
        <strain evidence="4">CtWsj12</strain>
    </source>
</reference>
<evidence type="ECO:0000256" key="2">
    <source>
        <dbReference type="SAM" id="Coils"/>
    </source>
</evidence>
<feature type="coiled-coil region" evidence="2">
    <location>
        <begin position="787"/>
        <end position="817"/>
    </location>
</feature>
<keyword evidence="2" id="KW-0175">Coiled coil</keyword>
<evidence type="ECO:0000313" key="4">
    <source>
        <dbReference type="EMBL" id="DAD97179.1"/>
    </source>
</evidence>
<accession>A0A8S5NT02</accession>